<proteinExistence type="predicted"/>
<organism evidence="1 2">
    <name type="scientific">Panagrolaimus sp. PS1159</name>
    <dbReference type="NCBI Taxonomy" id="55785"/>
    <lineage>
        <taxon>Eukaryota</taxon>
        <taxon>Metazoa</taxon>
        <taxon>Ecdysozoa</taxon>
        <taxon>Nematoda</taxon>
        <taxon>Chromadorea</taxon>
        <taxon>Rhabditida</taxon>
        <taxon>Tylenchina</taxon>
        <taxon>Panagrolaimomorpha</taxon>
        <taxon>Panagrolaimoidea</taxon>
        <taxon>Panagrolaimidae</taxon>
        <taxon>Panagrolaimus</taxon>
    </lineage>
</organism>
<sequence>MNSFFVIATFLCLIALNVFAETDYERQRKVWDSESSSSSSDVDPGNMNGILKLLGMITGNDGYTAVGNGYTTYPYGSYGYTSGGISGSGYSGYGSYGSNAGNSGYNAGWCCQGSQGWYNYRCRTDSHYYYYCC</sequence>
<name>A0AC35FWI3_9BILA</name>
<reference evidence="2" key="1">
    <citation type="submission" date="2022-11" db="UniProtKB">
        <authorList>
            <consortium name="WormBaseParasite"/>
        </authorList>
    </citation>
    <scope>IDENTIFICATION</scope>
</reference>
<evidence type="ECO:0000313" key="2">
    <source>
        <dbReference type="WBParaSite" id="PS1159_v2.g2154.t1"/>
    </source>
</evidence>
<accession>A0AC35FWI3</accession>
<dbReference type="WBParaSite" id="PS1159_v2.g2154.t1">
    <property type="protein sequence ID" value="PS1159_v2.g2154.t1"/>
    <property type="gene ID" value="PS1159_v2.g2154"/>
</dbReference>
<dbReference type="Proteomes" id="UP000887580">
    <property type="component" value="Unplaced"/>
</dbReference>
<protein>
    <submittedName>
        <fullName evidence="2">Uncharacterized protein</fullName>
    </submittedName>
</protein>
<evidence type="ECO:0000313" key="1">
    <source>
        <dbReference type="Proteomes" id="UP000887580"/>
    </source>
</evidence>